<sequence>MKIYLLPAILLLASQASAAYQMKTLYARCRCIDAKGNAVDSATQYVCQHSYDGAALINTSGTQCVVVTARYRIEGFLFAQRERIRAMGLVGDVAVVVVAAEGEWCGVRALSTRNATTAQVEQSAAAATVDAVTPRATHWTDVMERAPQLLHVVVPNPRLCKGILDITLVDIGNPVEALNPTERSPDDPRDFTIVQRGRERHDPEYAAQMVAWRHEVRTLEVRALELLVGIFSNIANGGKAVYITISAAQSHEPMGGSGREVRQLQPFLESLGLDVKRTDRELFRNLHANDNSNELLHTVLHATAISGMNLQGLKFRDQDLTSVGPLAFMLDVGLNERLRASFAGLESLSMAFGGDALESWQSEDRARWFRQLMEGADGLRELELSVSDPQGNGERPGWDFMMGLAPKLMMTTPLSILSIKGIAFSSEQFIEVLRAQASTLEALRLDRIALQPPGRWGTILQVLHEELALKGLDLERLCVCASDGGEGPRLMTAEESVTSTARTDRVSALTRGPVKELLARLLRDEQFSG</sequence>
<name>A0A6G1KVV1_9PEZI</name>
<organism evidence="2 3">
    <name type="scientific">Teratosphaeria nubilosa</name>
    <dbReference type="NCBI Taxonomy" id="161662"/>
    <lineage>
        <taxon>Eukaryota</taxon>
        <taxon>Fungi</taxon>
        <taxon>Dikarya</taxon>
        <taxon>Ascomycota</taxon>
        <taxon>Pezizomycotina</taxon>
        <taxon>Dothideomycetes</taxon>
        <taxon>Dothideomycetidae</taxon>
        <taxon>Mycosphaerellales</taxon>
        <taxon>Teratosphaeriaceae</taxon>
        <taxon>Teratosphaeria</taxon>
    </lineage>
</organism>
<accession>A0A6G1KVV1</accession>
<feature type="signal peptide" evidence="1">
    <location>
        <begin position="1"/>
        <end position="18"/>
    </location>
</feature>
<evidence type="ECO:0000313" key="2">
    <source>
        <dbReference type="EMBL" id="KAF2764540.1"/>
    </source>
</evidence>
<keyword evidence="1" id="KW-0732">Signal</keyword>
<keyword evidence="3" id="KW-1185">Reference proteome</keyword>
<evidence type="ECO:0000313" key="3">
    <source>
        <dbReference type="Proteomes" id="UP000799436"/>
    </source>
</evidence>
<evidence type="ECO:0000256" key="1">
    <source>
        <dbReference type="SAM" id="SignalP"/>
    </source>
</evidence>
<feature type="chain" id="PRO_5026190796" evidence="1">
    <location>
        <begin position="19"/>
        <end position="529"/>
    </location>
</feature>
<protein>
    <submittedName>
        <fullName evidence="2">Uncharacterized protein</fullName>
    </submittedName>
</protein>
<dbReference type="AlphaFoldDB" id="A0A6G1KVV1"/>
<dbReference type="Proteomes" id="UP000799436">
    <property type="component" value="Unassembled WGS sequence"/>
</dbReference>
<dbReference type="EMBL" id="ML995919">
    <property type="protein sequence ID" value="KAF2764540.1"/>
    <property type="molecule type" value="Genomic_DNA"/>
</dbReference>
<proteinExistence type="predicted"/>
<reference evidence="2" key="1">
    <citation type="journal article" date="2020" name="Stud. Mycol.">
        <title>101 Dothideomycetes genomes: a test case for predicting lifestyles and emergence of pathogens.</title>
        <authorList>
            <person name="Haridas S."/>
            <person name="Albert R."/>
            <person name="Binder M."/>
            <person name="Bloem J."/>
            <person name="Labutti K."/>
            <person name="Salamov A."/>
            <person name="Andreopoulos B."/>
            <person name="Baker S."/>
            <person name="Barry K."/>
            <person name="Bills G."/>
            <person name="Bluhm B."/>
            <person name="Cannon C."/>
            <person name="Castanera R."/>
            <person name="Culley D."/>
            <person name="Daum C."/>
            <person name="Ezra D."/>
            <person name="Gonzalez J."/>
            <person name="Henrissat B."/>
            <person name="Kuo A."/>
            <person name="Liang C."/>
            <person name="Lipzen A."/>
            <person name="Lutzoni F."/>
            <person name="Magnuson J."/>
            <person name="Mondo S."/>
            <person name="Nolan M."/>
            <person name="Ohm R."/>
            <person name="Pangilinan J."/>
            <person name="Park H.-J."/>
            <person name="Ramirez L."/>
            <person name="Alfaro M."/>
            <person name="Sun H."/>
            <person name="Tritt A."/>
            <person name="Yoshinaga Y."/>
            <person name="Zwiers L.-H."/>
            <person name="Turgeon B."/>
            <person name="Goodwin S."/>
            <person name="Spatafora J."/>
            <person name="Crous P."/>
            <person name="Grigoriev I."/>
        </authorList>
    </citation>
    <scope>NUCLEOTIDE SEQUENCE</scope>
    <source>
        <strain evidence="2">CBS 116005</strain>
    </source>
</reference>
<gene>
    <name evidence="2" type="ORF">EJ03DRAFT_339720</name>
</gene>